<dbReference type="Proteomes" id="UP000885847">
    <property type="component" value="Unassembled WGS sequence"/>
</dbReference>
<gene>
    <name evidence="3" type="ORF">ENF18_04205</name>
</gene>
<dbReference type="GO" id="GO:0004113">
    <property type="term" value="F:2',3'-cyclic-nucleotide 3'-phosphodiesterase activity"/>
    <property type="evidence" value="ECO:0007669"/>
    <property type="project" value="TreeGrafter"/>
</dbReference>
<dbReference type="EMBL" id="DQWE01000201">
    <property type="protein sequence ID" value="HDI82976.1"/>
    <property type="molecule type" value="Genomic_DNA"/>
</dbReference>
<feature type="binding site" evidence="2">
    <location>
        <position position="37"/>
    </location>
    <ligand>
        <name>Fe cation</name>
        <dbReference type="ChEBI" id="CHEBI:24875"/>
        <label>1</label>
    </ligand>
</feature>
<dbReference type="AlphaFoldDB" id="A0A7C0VAG4"/>
<feature type="binding site" evidence="2">
    <location>
        <position position="6"/>
    </location>
    <ligand>
        <name>Fe cation</name>
        <dbReference type="ChEBI" id="CHEBI:24875"/>
        <label>1</label>
    </ligand>
</feature>
<proteinExistence type="predicted"/>
<evidence type="ECO:0000256" key="1">
    <source>
        <dbReference type="PIRSR" id="PIRSR004789-50"/>
    </source>
</evidence>
<evidence type="ECO:0000256" key="2">
    <source>
        <dbReference type="PIRSR" id="PIRSR004789-51"/>
    </source>
</evidence>
<feature type="binding site" evidence="2">
    <location>
        <position position="173"/>
    </location>
    <ligand>
        <name>Fe cation</name>
        <dbReference type="ChEBI" id="CHEBI:24875"/>
        <label>2</label>
    </ligand>
</feature>
<dbReference type="GO" id="GO:0046872">
    <property type="term" value="F:metal ion binding"/>
    <property type="evidence" value="ECO:0007669"/>
    <property type="project" value="UniProtKB-KW"/>
</dbReference>
<feature type="binding site" evidence="2">
    <location>
        <position position="175"/>
    </location>
    <ligand>
        <name>Fe cation</name>
        <dbReference type="ChEBI" id="CHEBI:24875"/>
        <label>1</label>
    </ligand>
</feature>
<feature type="binding site" evidence="2">
    <location>
        <position position="37"/>
    </location>
    <ligand>
        <name>Fe cation</name>
        <dbReference type="ChEBI" id="CHEBI:24875"/>
        <label>2</label>
    </ligand>
</feature>
<feature type="active site" description="Proton donor" evidence="1">
    <location>
        <position position="66"/>
    </location>
</feature>
<dbReference type="NCBIfam" id="TIGR00282">
    <property type="entry name" value="TIGR00282 family metallophosphoesterase"/>
    <property type="match status" value="1"/>
</dbReference>
<feature type="binding site" evidence="2">
    <location>
        <position position="148"/>
    </location>
    <ligand>
        <name>Fe cation</name>
        <dbReference type="ChEBI" id="CHEBI:24875"/>
        <label>2</label>
    </ligand>
</feature>
<protein>
    <submittedName>
        <fullName evidence="3">TIGR00282 family metallophosphoesterase</fullName>
    </submittedName>
</protein>
<feature type="binding site" evidence="2">
    <location>
        <position position="38"/>
    </location>
    <ligand>
        <name>Fe cation</name>
        <dbReference type="ChEBI" id="CHEBI:24875"/>
        <label>1</label>
    </ligand>
</feature>
<comment type="caution">
    <text evidence="3">The sequence shown here is derived from an EMBL/GenBank/DDBJ whole genome shotgun (WGS) entry which is preliminary data.</text>
</comment>
<evidence type="ECO:0000313" key="3">
    <source>
        <dbReference type="EMBL" id="HDI82976.1"/>
    </source>
</evidence>
<dbReference type="Pfam" id="PF13277">
    <property type="entry name" value="YmdB"/>
    <property type="match status" value="1"/>
</dbReference>
<accession>A0A7C0VAG4</accession>
<dbReference type="InterPro" id="IPR029052">
    <property type="entry name" value="Metallo-depent_PP-like"/>
</dbReference>
<feature type="binding site" evidence="2">
    <location>
        <position position="65"/>
    </location>
    <ligand>
        <name>Fe cation</name>
        <dbReference type="ChEBI" id="CHEBI:24875"/>
        <label>2</label>
    </ligand>
</feature>
<organism evidence="3">
    <name type="scientific">candidate division WOR-3 bacterium</name>
    <dbReference type="NCBI Taxonomy" id="2052148"/>
    <lineage>
        <taxon>Bacteria</taxon>
        <taxon>Bacteria division WOR-3</taxon>
    </lineage>
</organism>
<keyword evidence="2" id="KW-0479">Metal-binding</keyword>
<dbReference type="PANTHER" id="PTHR36303:SF1">
    <property type="entry name" value="2',3'-CYCLIC-NUCLEOTIDE 2'-PHOSPHODIESTERASE"/>
    <property type="match status" value="1"/>
</dbReference>
<reference evidence="3" key="1">
    <citation type="journal article" date="2020" name="mSystems">
        <title>Genome- and Community-Level Interaction Insights into Carbon Utilization and Element Cycling Functions of Hydrothermarchaeota in Hydrothermal Sediment.</title>
        <authorList>
            <person name="Zhou Z."/>
            <person name="Liu Y."/>
            <person name="Xu W."/>
            <person name="Pan J."/>
            <person name="Luo Z.H."/>
            <person name="Li M."/>
        </authorList>
    </citation>
    <scope>NUCLEOTIDE SEQUENCE [LARGE SCALE GENOMIC DNA]</scope>
    <source>
        <strain evidence="3">HyVt-102</strain>
    </source>
</reference>
<dbReference type="PIRSF" id="PIRSF004789">
    <property type="entry name" value="DR1281"/>
    <property type="match status" value="1"/>
</dbReference>
<dbReference type="PANTHER" id="PTHR36303">
    <property type="entry name" value="2',3'-CYCLIC-NUCLEOTIDE 2'-PHOSPHODIESTERASE"/>
    <property type="match status" value="1"/>
</dbReference>
<name>A0A7C0VAG4_UNCW3</name>
<sequence length="258" mass="28636">MLFIGDIVGKPGRRILAENLENWREEWNVDFVIVNGENAAGGFGLTVNAVKKFRRYGVDLITSGNHILDRKDEIPAVLQEDIVLRPENYVDIPGKGVWSGEIAGVSALVFNLEGLIFMEEEPKRVNPFKKALEIVENSSEVIKILDFHAETTAEKIAMGWLLNGRVSAVLGTHTHVQTADERILPGGTLYITDVGMTGPFDSVIGMDKEGIIRRFITGESERMKIAEDDIRMNAVLLEIDKDTGKGISIRRIEIGFDS</sequence>
<dbReference type="Gene3D" id="3.60.21.10">
    <property type="match status" value="1"/>
</dbReference>
<dbReference type="InterPro" id="IPR005235">
    <property type="entry name" value="YmdB-like"/>
</dbReference>
<dbReference type="SUPFAM" id="SSF56300">
    <property type="entry name" value="Metallo-dependent phosphatases"/>
    <property type="match status" value="1"/>
</dbReference>